<evidence type="ECO:0000256" key="1">
    <source>
        <dbReference type="SAM" id="Coils"/>
    </source>
</evidence>
<dbReference type="InterPro" id="IPR004401">
    <property type="entry name" value="YbaB/EbfC"/>
</dbReference>
<dbReference type="EMBL" id="LJGV01000022">
    <property type="protein sequence ID" value="OEU99807.1"/>
    <property type="molecule type" value="Genomic_DNA"/>
</dbReference>
<protein>
    <recommendedName>
        <fullName evidence="5">YbaB/EbfC DNA-binding family protein</fullName>
    </recommendedName>
</protein>
<feature type="region of interest" description="Disordered" evidence="2">
    <location>
        <begin position="120"/>
        <end position="155"/>
    </location>
</feature>
<dbReference type="GO" id="GO:0003677">
    <property type="term" value="F:DNA binding"/>
    <property type="evidence" value="ECO:0007669"/>
    <property type="project" value="InterPro"/>
</dbReference>
<evidence type="ECO:0008006" key="5">
    <source>
        <dbReference type="Google" id="ProtNLM"/>
    </source>
</evidence>
<dbReference type="Proteomes" id="UP000175829">
    <property type="component" value="Unassembled WGS sequence"/>
</dbReference>
<evidence type="ECO:0000313" key="3">
    <source>
        <dbReference type="EMBL" id="OEU99807.1"/>
    </source>
</evidence>
<dbReference type="SUPFAM" id="SSF82607">
    <property type="entry name" value="YbaB-like"/>
    <property type="match status" value="1"/>
</dbReference>
<dbReference type="InterPro" id="IPR036894">
    <property type="entry name" value="YbaB-like_sf"/>
</dbReference>
<organism evidence="3 4">
    <name type="scientific">Streptomyces qinglanensis</name>
    <dbReference type="NCBI Taxonomy" id="943816"/>
    <lineage>
        <taxon>Bacteria</taxon>
        <taxon>Bacillati</taxon>
        <taxon>Actinomycetota</taxon>
        <taxon>Actinomycetes</taxon>
        <taxon>Kitasatosporales</taxon>
        <taxon>Streptomycetaceae</taxon>
        <taxon>Streptomyces</taxon>
    </lineage>
</organism>
<dbReference type="Pfam" id="PF02575">
    <property type="entry name" value="YbaB_DNA_bd"/>
    <property type="match status" value="1"/>
</dbReference>
<keyword evidence="1" id="KW-0175">Coiled coil</keyword>
<proteinExistence type="predicted"/>
<comment type="caution">
    <text evidence="3">The sequence shown here is derived from an EMBL/GenBank/DDBJ whole genome shotgun (WGS) entry which is preliminary data.</text>
</comment>
<accession>A0A1E7K795</accession>
<sequence>MTESMAERIAKARARLDETREAIGRAGEQLQHTSETVRSRDRAVEVTVGPQGELTGLTFPENKFAGMTGPQLAASVLEASDEARRRVAQRVMETFAPFTGPLPHAPESAGVEIDWEQIFGTALSGGDGPGSGRAGSRLRDEIVEDDGDAAPGGRS</sequence>
<evidence type="ECO:0000256" key="2">
    <source>
        <dbReference type="SAM" id="MobiDB-lite"/>
    </source>
</evidence>
<dbReference type="Gene3D" id="3.30.1310.10">
    <property type="entry name" value="Nucleoid-associated protein YbaB-like domain"/>
    <property type="match status" value="1"/>
</dbReference>
<gene>
    <name evidence="3" type="ORF">AN217_20575</name>
</gene>
<feature type="coiled-coil region" evidence="1">
    <location>
        <begin position="2"/>
        <end position="29"/>
    </location>
</feature>
<dbReference type="PATRIC" id="fig|943816.4.peg.3642"/>
<dbReference type="RefSeq" id="WP_019354061.1">
    <property type="nucleotide sequence ID" value="NZ_LJGV01000022.1"/>
</dbReference>
<name>A0A1E7K795_9ACTN</name>
<reference evidence="3 4" key="1">
    <citation type="journal article" date="2016" name="Front. Microbiol.">
        <title>Comparative Genomics Analysis of Streptomyces Species Reveals Their Adaptation to the Marine Environment and Their Diversity at the Genomic Level.</title>
        <authorList>
            <person name="Tian X."/>
            <person name="Zhang Z."/>
            <person name="Yang T."/>
            <person name="Chen M."/>
            <person name="Li J."/>
            <person name="Chen F."/>
            <person name="Yang J."/>
            <person name="Li W."/>
            <person name="Zhang B."/>
            <person name="Zhang Z."/>
            <person name="Wu J."/>
            <person name="Zhang C."/>
            <person name="Long L."/>
            <person name="Xiao J."/>
        </authorList>
    </citation>
    <scope>NUCLEOTIDE SEQUENCE [LARGE SCALE GENOMIC DNA]</scope>
    <source>
        <strain evidence="3 4">SCSIO M10379</strain>
    </source>
</reference>
<dbReference type="AlphaFoldDB" id="A0A1E7K795"/>
<evidence type="ECO:0000313" key="4">
    <source>
        <dbReference type="Proteomes" id="UP000175829"/>
    </source>
</evidence>
<feature type="compositionally biased region" description="Gly residues" evidence="2">
    <location>
        <begin position="123"/>
        <end position="133"/>
    </location>
</feature>